<feature type="compositionally biased region" description="Pro residues" evidence="1">
    <location>
        <begin position="491"/>
        <end position="505"/>
    </location>
</feature>
<dbReference type="Proteomes" id="UP000030988">
    <property type="component" value="Unassembled WGS sequence"/>
</dbReference>
<organism evidence="2 3">
    <name type="scientific">Croceibacterium mercuriale</name>
    <dbReference type="NCBI Taxonomy" id="1572751"/>
    <lineage>
        <taxon>Bacteria</taxon>
        <taxon>Pseudomonadati</taxon>
        <taxon>Pseudomonadota</taxon>
        <taxon>Alphaproteobacteria</taxon>
        <taxon>Sphingomonadales</taxon>
        <taxon>Erythrobacteraceae</taxon>
        <taxon>Croceibacterium</taxon>
    </lineage>
</organism>
<dbReference type="RefSeq" id="WP_039097260.1">
    <property type="nucleotide sequence ID" value="NZ_JTDN01000002.1"/>
</dbReference>
<dbReference type="AlphaFoldDB" id="A0A0B2BYQ5"/>
<sequence length="611" mass="67181">MQLHFQEIRPGDVEQELTQKDQFDTDKVPLTATLVREALQNVMDARAPDFDQPLRVRIAFHDSTADPEFWQELFTGFRHHLEASGVSIEGIRLDAPRFLLIEDFGTTGLRGATEERDEREFSDFWRRVGKSHKSSGKGGSWGLGKLVFPVSSALRCFFGLTIRSDDGSRSPKLMGQTILSTHVLDDKRYVPHGFFCDLGQDGIQVPVFDDGTVERFRRATGLARTDQPGLSIAIPFPREEITGEALIPFVIEHYFFPILTGELIIQIGDETISAGTLEQLAERYPAPVLKDGYMIAFIKALDASRTADAPVNVPDGWDSSAGLEAVLDAALVQELRARYLRGELLHFRLPIACNSIAEGRLTGSFDVFLQPAPAGASPVPLFIRNSITVPNEASYFTNPQVFAAVVASDKVVSSFLRDAENPAHTSWNGRAEKLMARWRTPGSTLPKIRHSARKLDQLVGNSENIIDPDALISLLNIPRPATAKKRKVPNPISPPSPTPPEPTPRPYRIIPNVGGFTVKGAGESAISEMPMSINVRMAYAIARGDAFKRYDRNDFSLAGATDIRIQADGATSQPAADNVLLIEADAPDFSVTVSGFDPNRDVIVQSNRVRA</sequence>
<gene>
    <name evidence="2" type="ORF">PK98_12955</name>
</gene>
<evidence type="ECO:0000313" key="2">
    <source>
        <dbReference type="EMBL" id="KHL24801.1"/>
    </source>
</evidence>
<name>A0A0B2BYQ5_9SPHN</name>
<dbReference type="STRING" id="1572751.PK98_12955"/>
<dbReference type="OrthoDB" id="9146762at2"/>
<accession>A0A0B2BYQ5</accession>
<evidence type="ECO:0000313" key="3">
    <source>
        <dbReference type="Proteomes" id="UP000030988"/>
    </source>
</evidence>
<keyword evidence="3" id="KW-1185">Reference proteome</keyword>
<proteinExistence type="predicted"/>
<reference evidence="2 3" key="1">
    <citation type="submission" date="2014-11" db="EMBL/GenBank/DDBJ databases">
        <title>Draft genome sequence of Kirrobacter mercurialis.</title>
        <authorList>
            <person name="Coil D.A."/>
            <person name="Eisen J.A."/>
        </authorList>
    </citation>
    <scope>NUCLEOTIDE SEQUENCE [LARGE SCALE GENOMIC DNA]</scope>
    <source>
        <strain evidence="2 3">Coronado</strain>
    </source>
</reference>
<feature type="region of interest" description="Disordered" evidence="1">
    <location>
        <begin position="483"/>
        <end position="505"/>
    </location>
</feature>
<dbReference type="EMBL" id="JTDN01000002">
    <property type="protein sequence ID" value="KHL24801.1"/>
    <property type="molecule type" value="Genomic_DNA"/>
</dbReference>
<protein>
    <submittedName>
        <fullName evidence="2">Uncharacterized protein</fullName>
    </submittedName>
</protein>
<evidence type="ECO:0000256" key="1">
    <source>
        <dbReference type="SAM" id="MobiDB-lite"/>
    </source>
</evidence>
<comment type="caution">
    <text evidence="2">The sequence shown here is derived from an EMBL/GenBank/DDBJ whole genome shotgun (WGS) entry which is preliminary data.</text>
</comment>